<proteinExistence type="inferred from homology"/>
<keyword evidence="4" id="KW-0843">Virulence</keyword>
<comment type="subcellular location">
    <subcellularLocation>
        <location evidence="1">Membrane</location>
        <topology evidence="1">Single-pass membrane protein</topology>
    </subcellularLocation>
</comment>
<evidence type="ECO:0000256" key="8">
    <source>
        <dbReference type="SAM" id="MobiDB-lite"/>
    </source>
</evidence>
<organism evidence="10 11">
    <name type="scientific">Echria macrotheca</name>
    <dbReference type="NCBI Taxonomy" id="438768"/>
    <lineage>
        <taxon>Eukaryota</taxon>
        <taxon>Fungi</taxon>
        <taxon>Dikarya</taxon>
        <taxon>Ascomycota</taxon>
        <taxon>Pezizomycotina</taxon>
        <taxon>Sordariomycetes</taxon>
        <taxon>Sordariomycetidae</taxon>
        <taxon>Sordariales</taxon>
        <taxon>Schizotheciaceae</taxon>
        <taxon>Echria</taxon>
    </lineage>
</organism>
<dbReference type="Pfam" id="PF11807">
    <property type="entry name" value="UstYa"/>
    <property type="match status" value="1"/>
</dbReference>
<dbReference type="GO" id="GO:0016020">
    <property type="term" value="C:membrane"/>
    <property type="evidence" value="ECO:0007669"/>
    <property type="project" value="UniProtKB-SubCell"/>
</dbReference>
<reference evidence="10" key="1">
    <citation type="submission" date="2023-06" db="EMBL/GenBank/DDBJ databases">
        <title>Genome-scale phylogeny and comparative genomics of the fungal order Sordariales.</title>
        <authorList>
            <consortium name="Lawrence Berkeley National Laboratory"/>
            <person name="Hensen N."/>
            <person name="Bonometti L."/>
            <person name="Westerberg I."/>
            <person name="Brannstrom I.O."/>
            <person name="Guillou S."/>
            <person name="Cros-Aarteil S."/>
            <person name="Calhoun S."/>
            <person name="Haridas S."/>
            <person name="Kuo A."/>
            <person name="Mondo S."/>
            <person name="Pangilinan J."/>
            <person name="Riley R."/>
            <person name="Labutti K."/>
            <person name="Andreopoulos B."/>
            <person name="Lipzen A."/>
            <person name="Chen C."/>
            <person name="Yanf M."/>
            <person name="Daum C."/>
            <person name="Ng V."/>
            <person name="Clum A."/>
            <person name="Steindorff A."/>
            <person name="Ohm R."/>
            <person name="Martin F."/>
            <person name="Silar P."/>
            <person name="Natvig D."/>
            <person name="Lalanne C."/>
            <person name="Gautier V."/>
            <person name="Ament-Velasquez S.L."/>
            <person name="Kruys A."/>
            <person name="Hutchinson M.I."/>
            <person name="Powell A.J."/>
            <person name="Barry K."/>
            <person name="Miller A.N."/>
            <person name="Grigoriev I.V."/>
            <person name="Debuchy R."/>
            <person name="Gladieux P."/>
            <person name="Thoren M.H."/>
            <person name="Johannesson H."/>
        </authorList>
    </citation>
    <scope>NUCLEOTIDE SEQUENCE</scope>
    <source>
        <strain evidence="10">PSN4</strain>
    </source>
</reference>
<keyword evidence="5 9" id="KW-0472">Membrane</keyword>
<name>A0AAJ0F6F6_9PEZI</name>
<evidence type="ECO:0008006" key="12">
    <source>
        <dbReference type="Google" id="ProtNLM"/>
    </source>
</evidence>
<comment type="similarity">
    <text evidence="7">Belongs to the ustYa family.</text>
</comment>
<keyword evidence="11" id="KW-1185">Reference proteome</keyword>
<evidence type="ECO:0000256" key="5">
    <source>
        <dbReference type="ARBA" id="ARBA00023136"/>
    </source>
</evidence>
<evidence type="ECO:0000256" key="3">
    <source>
        <dbReference type="ARBA" id="ARBA00022989"/>
    </source>
</evidence>
<keyword evidence="6" id="KW-0325">Glycoprotein</keyword>
<dbReference type="InterPro" id="IPR021765">
    <property type="entry name" value="UstYa-like"/>
</dbReference>
<sequence>MMPSRKKSVTYAPLDDEEKTQRPSSSSSSLERDRDSAGDAQGLPRPRWENPQSGLWWMLRRWSNFLWFHIILVLANLVLFGLAVYSNTGSGASHMHRIMRSGPHHGTSIFRDAVHLEERYFNVKSIYTFDGSLNRNKSNVVFSGPPRPELEEAWQDILAYQDFHVNADELGEFRGQKSLIELSDGSGYYMTVAFQHALHCVQRLHRYMYKEHYHNGLSEDDQFSLRQHTEHCLDWLRQYVQCNADTTLIPIRWAESIPGPVSKDWGKHQCVAWEPLREFLKSRSFNPRQPGLLVHPYFGDPYATDEHHAQTGAVVLGQGQGLIGGDHGPDV</sequence>
<evidence type="ECO:0000256" key="1">
    <source>
        <dbReference type="ARBA" id="ARBA00004167"/>
    </source>
</evidence>
<dbReference type="GO" id="GO:0043386">
    <property type="term" value="P:mycotoxin biosynthetic process"/>
    <property type="evidence" value="ECO:0007669"/>
    <property type="project" value="InterPro"/>
</dbReference>
<feature type="transmembrane region" description="Helical" evidence="9">
    <location>
        <begin position="65"/>
        <end position="85"/>
    </location>
</feature>
<evidence type="ECO:0000256" key="6">
    <source>
        <dbReference type="ARBA" id="ARBA00023180"/>
    </source>
</evidence>
<evidence type="ECO:0000256" key="2">
    <source>
        <dbReference type="ARBA" id="ARBA00022692"/>
    </source>
</evidence>
<comment type="caution">
    <text evidence="10">The sequence shown here is derived from an EMBL/GenBank/DDBJ whole genome shotgun (WGS) entry which is preliminary data.</text>
</comment>
<evidence type="ECO:0000256" key="7">
    <source>
        <dbReference type="ARBA" id="ARBA00035112"/>
    </source>
</evidence>
<dbReference type="EMBL" id="MU839840">
    <property type="protein sequence ID" value="KAK1752308.1"/>
    <property type="molecule type" value="Genomic_DNA"/>
</dbReference>
<evidence type="ECO:0000313" key="10">
    <source>
        <dbReference type="EMBL" id="KAK1752308.1"/>
    </source>
</evidence>
<dbReference type="Proteomes" id="UP001239445">
    <property type="component" value="Unassembled WGS sequence"/>
</dbReference>
<dbReference type="PANTHER" id="PTHR33365">
    <property type="entry name" value="YALI0B05434P"/>
    <property type="match status" value="1"/>
</dbReference>
<evidence type="ECO:0000256" key="9">
    <source>
        <dbReference type="SAM" id="Phobius"/>
    </source>
</evidence>
<dbReference type="PANTHER" id="PTHR33365:SF7">
    <property type="entry name" value="TAT PATHWAY SIGNAL SEQUENCE"/>
    <property type="match status" value="1"/>
</dbReference>
<evidence type="ECO:0000313" key="11">
    <source>
        <dbReference type="Proteomes" id="UP001239445"/>
    </source>
</evidence>
<accession>A0AAJ0F6F6</accession>
<feature type="region of interest" description="Disordered" evidence="8">
    <location>
        <begin position="1"/>
        <end position="46"/>
    </location>
</feature>
<gene>
    <name evidence="10" type="ORF">QBC47DRAFT_390241</name>
</gene>
<protein>
    <recommendedName>
        <fullName evidence="12">Cyclochlorotine biosynthesis protein O</fullName>
    </recommendedName>
</protein>
<dbReference type="AlphaFoldDB" id="A0AAJ0F6F6"/>
<keyword evidence="2 9" id="KW-0812">Transmembrane</keyword>
<keyword evidence="3 9" id="KW-1133">Transmembrane helix</keyword>
<evidence type="ECO:0000256" key="4">
    <source>
        <dbReference type="ARBA" id="ARBA00023026"/>
    </source>
</evidence>